<dbReference type="PANTHER" id="PTHR33744">
    <property type="entry name" value="CARBOHYDRATE DIACID REGULATOR"/>
    <property type="match status" value="1"/>
</dbReference>
<protein>
    <submittedName>
        <fullName evidence="4">PucR family transcriptional regulator</fullName>
    </submittedName>
</protein>
<dbReference type="Gene3D" id="1.10.10.2840">
    <property type="entry name" value="PucR C-terminal helix-turn-helix domain"/>
    <property type="match status" value="1"/>
</dbReference>
<proteinExistence type="predicted"/>
<dbReference type="InterPro" id="IPR025736">
    <property type="entry name" value="PucR_C-HTH_dom"/>
</dbReference>
<keyword evidence="5" id="KW-1185">Reference proteome</keyword>
<evidence type="ECO:0000259" key="2">
    <source>
        <dbReference type="Pfam" id="PF07905"/>
    </source>
</evidence>
<reference evidence="4" key="1">
    <citation type="submission" date="2022-03" db="EMBL/GenBank/DDBJ databases">
        <authorList>
            <person name="Santos J.D.N."/>
            <person name="Kallscheuer N."/>
            <person name="Jogler C."/>
            <person name="Lage O.M."/>
        </authorList>
    </citation>
    <scope>NUCLEOTIDE SEQUENCE</scope>
    <source>
        <strain evidence="4">M600PL45_2</strain>
    </source>
</reference>
<dbReference type="InterPro" id="IPR012914">
    <property type="entry name" value="PucR_dom"/>
</dbReference>
<dbReference type="PANTHER" id="PTHR33744:SF1">
    <property type="entry name" value="DNA-BINDING TRANSCRIPTIONAL ACTIVATOR ADER"/>
    <property type="match status" value="1"/>
</dbReference>
<evidence type="ECO:0000313" key="5">
    <source>
        <dbReference type="Proteomes" id="UP001166784"/>
    </source>
</evidence>
<reference evidence="4" key="2">
    <citation type="journal article" date="2023" name="Int. J. Syst. Evol. Microbiol.">
        <title>Streptomyces marispadix sp. nov., isolated from marine beach sediment of the Northern Coast of Portugal.</title>
        <authorList>
            <person name="dos Santos J.D.N."/>
            <person name="Vitorino I.R."/>
            <person name="Kallscheuer N."/>
            <person name="Srivastava A."/>
            <person name="Krautwurst S."/>
            <person name="Marz M."/>
            <person name="Jogler C."/>
            <person name="Lobo Da Cunha A."/>
            <person name="Catita J."/>
            <person name="Goncalves H."/>
            <person name="Gonzalez I."/>
            <person name="Reyes F."/>
            <person name="Lage O.M."/>
        </authorList>
    </citation>
    <scope>NUCLEOTIDE SEQUENCE</scope>
    <source>
        <strain evidence="4">M600PL45_2</strain>
    </source>
</reference>
<sequence length="573" mass="58555">MQELVPPAVPVPLSVLTGDPALGLRQLAGPDGSRETPVYSVHTSEMADPLPYLLGGELLLSAGVHCPPGPDHGEHWERYVLRSMEAGAAALGFGVAPVHEEVPAQLADACERHGLPLVEVPRDTPFTAVARALWQAVTQRRHQALRRLSEAQQTLAAAAAGPHPVPAVLGQLAQRLDAWAVLLGRDGRELASAGAAPPEEARAELASLTGLLRQGPSSAAGTYGELRLSVYGLGSGGGGGAAGGGGGGGGGKPLALGLCAPHRDGIDGAIASVAVVLLALLTERRAAETEEQRSAALVRLMLGASPQEAATLLSGDARRWAVVRGQRRHGTVHGSDPFATSALAAGLGTTLIDLADGELRALVPVTDSDTDTGTDTGTATDAGTGTATDTGTGAATDTGTGTNGEGDAVPGAGGRSGAATRTGTPAGGSGTPAIEPQPGWTLGVSGPVPAAQLARADGQAARALRRALAERRPLVRQRGDAAGEAADVASLVEPAEAREMAGARLAPLDGRPYLVETLRMWLSLNGSWDRTAVALEVHRNTVRQRVARAAALLGEDLADPDVRMELWFALKWR</sequence>
<dbReference type="Pfam" id="PF13556">
    <property type="entry name" value="HTH_30"/>
    <property type="match status" value="1"/>
</dbReference>
<dbReference type="InterPro" id="IPR051448">
    <property type="entry name" value="CdaR-like_regulators"/>
</dbReference>
<gene>
    <name evidence="4" type="ORF">MMA15_21655</name>
</gene>
<dbReference type="EMBL" id="JAKWJU010000002">
    <property type="protein sequence ID" value="MCH6162896.1"/>
    <property type="molecule type" value="Genomic_DNA"/>
</dbReference>
<accession>A0ABS9T300</accession>
<feature type="domain" description="PucR C-terminal helix-turn-helix" evidence="3">
    <location>
        <begin position="514"/>
        <end position="571"/>
    </location>
</feature>
<evidence type="ECO:0000259" key="3">
    <source>
        <dbReference type="Pfam" id="PF13556"/>
    </source>
</evidence>
<evidence type="ECO:0000256" key="1">
    <source>
        <dbReference type="SAM" id="MobiDB-lite"/>
    </source>
</evidence>
<evidence type="ECO:0000313" key="4">
    <source>
        <dbReference type="EMBL" id="MCH6162896.1"/>
    </source>
</evidence>
<organism evidence="4 5">
    <name type="scientific">Streptomyces marispadix</name>
    <dbReference type="NCBI Taxonomy" id="2922868"/>
    <lineage>
        <taxon>Bacteria</taxon>
        <taxon>Bacillati</taxon>
        <taxon>Actinomycetota</taxon>
        <taxon>Actinomycetes</taxon>
        <taxon>Kitasatosporales</taxon>
        <taxon>Streptomycetaceae</taxon>
        <taxon>Streptomyces</taxon>
    </lineage>
</organism>
<feature type="compositionally biased region" description="Low complexity" evidence="1">
    <location>
        <begin position="371"/>
        <end position="408"/>
    </location>
</feature>
<dbReference type="Pfam" id="PF07905">
    <property type="entry name" value="PucR"/>
    <property type="match status" value="1"/>
</dbReference>
<feature type="region of interest" description="Disordered" evidence="1">
    <location>
        <begin position="365"/>
        <end position="446"/>
    </location>
</feature>
<feature type="domain" description="Purine catabolism PurC-like" evidence="2">
    <location>
        <begin position="20"/>
        <end position="136"/>
    </location>
</feature>
<comment type="caution">
    <text evidence="4">The sequence shown here is derived from an EMBL/GenBank/DDBJ whole genome shotgun (WGS) entry which is preliminary data.</text>
</comment>
<dbReference type="InterPro" id="IPR042070">
    <property type="entry name" value="PucR_C-HTH_sf"/>
</dbReference>
<name>A0ABS9T300_9ACTN</name>
<dbReference type="Proteomes" id="UP001166784">
    <property type="component" value="Unassembled WGS sequence"/>
</dbReference>